<dbReference type="AlphaFoldDB" id="A0A914EAC4"/>
<evidence type="ECO:0000256" key="4">
    <source>
        <dbReference type="RuleBase" id="RU361169"/>
    </source>
</evidence>
<evidence type="ECO:0000256" key="1">
    <source>
        <dbReference type="ARBA" id="ARBA00008834"/>
    </source>
</evidence>
<evidence type="ECO:0000313" key="5">
    <source>
        <dbReference type="Proteomes" id="UP000887540"/>
    </source>
</evidence>
<dbReference type="Pfam" id="PF00295">
    <property type="entry name" value="Glyco_hydro_28"/>
    <property type="match status" value="1"/>
</dbReference>
<dbReference type="GO" id="GO:0004650">
    <property type="term" value="F:polygalacturonase activity"/>
    <property type="evidence" value="ECO:0007669"/>
    <property type="project" value="InterPro"/>
</dbReference>
<proteinExistence type="inferred from homology"/>
<keyword evidence="5" id="KW-1185">Reference proteome</keyword>
<evidence type="ECO:0000256" key="2">
    <source>
        <dbReference type="ARBA" id="ARBA00022801"/>
    </source>
</evidence>
<evidence type="ECO:0000313" key="6">
    <source>
        <dbReference type="WBParaSite" id="ACRNAN_scaffold6423.g29231.t1"/>
    </source>
</evidence>
<evidence type="ECO:0000256" key="3">
    <source>
        <dbReference type="ARBA" id="ARBA00023295"/>
    </source>
</evidence>
<dbReference type="PANTHER" id="PTHR31339:SF9">
    <property type="entry name" value="PLASMIN AND FIBRONECTIN-BINDING PROTEIN A"/>
    <property type="match status" value="1"/>
</dbReference>
<dbReference type="InterPro" id="IPR011050">
    <property type="entry name" value="Pectin_lyase_fold/virulence"/>
</dbReference>
<sequence>MSNDGIDLDCCVNVTIDDYYYIGGDDAIMVKAGYGVPGQTYGRTSENITVRNARIDYSGGIGVGVEIAAGARNVTYRDIIMNNSIKGIKVQSERMMGGFIEDISFYNVTLLNMIHPFMFTLDYNHHVSGTSNTPKWKNVFLDNIVSDNSTYTWVMQGTPESWLQNLVLGRINITNIQRDYVASCYNVTGMCNNATIIPYCPACIKEETSMYIV</sequence>
<protein>
    <submittedName>
        <fullName evidence="6">Uncharacterized protein</fullName>
    </submittedName>
</protein>
<organism evidence="5 6">
    <name type="scientific">Acrobeloides nanus</name>
    <dbReference type="NCBI Taxonomy" id="290746"/>
    <lineage>
        <taxon>Eukaryota</taxon>
        <taxon>Metazoa</taxon>
        <taxon>Ecdysozoa</taxon>
        <taxon>Nematoda</taxon>
        <taxon>Chromadorea</taxon>
        <taxon>Rhabditida</taxon>
        <taxon>Tylenchina</taxon>
        <taxon>Cephalobomorpha</taxon>
        <taxon>Cephaloboidea</taxon>
        <taxon>Cephalobidae</taxon>
        <taxon>Acrobeloides</taxon>
    </lineage>
</organism>
<dbReference type="PANTHER" id="PTHR31339">
    <property type="entry name" value="PECTIN LYASE-RELATED"/>
    <property type="match status" value="1"/>
</dbReference>
<reference evidence="6" key="1">
    <citation type="submission" date="2022-11" db="UniProtKB">
        <authorList>
            <consortium name="WormBaseParasite"/>
        </authorList>
    </citation>
    <scope>IDENTIFICATION</scope>
</reference>
<name>A0A914EAC4_9BILA</name>
<comment type="similarity">
    <text evidence="1 4">Belongs to the glycosyl hydrolase 28 family.</text>
</comment>
<keyword evidence="3 4" id="KW-0326">Glycosidase</keyword>
<dbReference type="Gene3D" id="2.160.20.10">
    <property type="entry name" value="Single-stranded right-handed beta-helix, Pectin lyase-like"/>
    <property type="match status" value="1"/>
</dbReference>
<dbReference type="InterPro" id="IPR000743">
    <property type="entry name" value="Glyco_hydro_28"/>
</dbReference>
<dbReference type="SUPFAM" id="SSF51126">
    <property type="entry name" value="Pectin lyase-like"/>
    <property type="match status" value="1"/>
</dbReference>
<keyword evidence="2 4" id="KW-0378">Hydrolase</keyword>
<accession>A0A914EAC4</accession>
<dbReference type="InterPro" id="IPR012334">
    <property type="entry name" value="Pectin_lyas_fold"/>
</dbReference>
<dbReference type="GO" id="GO:0005975">
    <property type="term" value="P:carbohydrate metabolic process"/>
    <property type="evidence" value="ECO:0007669"/>
    <property type="project" value="InterPro"/>
</dbReference>
<dbReference type="WBParaSite" id="ACRNAN_scaffold6423.g29231.t1">
    <property type="protein sequence ID" value="ACRNAN_scaffold6423.g29231.t1"/>
    <property type="gene ID" value="ACRNAN_scaffold6423.g29231"/>
</dbReference>
<dbReference type="Proteomes" id="UP000887540">
    <property type="component" value="Unplaced"/>
</dbReference>
<dbReference type="InterPro" id="IPR051801">
    <property type="entry name" value="GH28_Enzymes"/>
</dbReference>